<keyword evidence="2" id="KW-0964">Secreted</keyword>
<dbReference type="InterPro" id="IPR008160">
    <property type="entry name" value="Collagen"/>
</dbReference>
<feature type="domain" description="C1q" evidence="8">
    <location>
        <begin position="132"/>
        <end position="265"/>
    </location>
</feature>
<dbReference type="GeneTree" id="ENSGT00940000156913"/>
<dbReference type="PRINTS" id="PR00007">
    <property type="entry name" value="COMPLEMNTC1Q"/>
</dbReference>
<protein>
    <submittedName>
        <fullName evidence="9">Complement C1q like 2</fullName>
    </submittedName>
</protein>
<dbReference type="Pfam" id="PF01391">
    <property type="entry name" value="Collagen"/>
    <property type="match status" value="1"/>
</dbReference>
<evidence type="ECO:0000256" key="5">
    <source>
        <dbReference type="ARBA" id="ARBA00023119"/>
    </source>
</evidence>
<dbReference type="Proteomes" id="UP000694546">
    <property type="component" value="Chromosome 20"/>
</dbReference>
<gene>
    <name evidence="9" type="primary">C1QL2</name>
    <name evidence="9" type="synonym">c1ql2</name>
</gene>
<feature type="compositionally biased region" description="Pro residues" evidence="6">
    <location>
        <begin position="81"/>
        <end position="99"/>
    </location>
</feature>
<feature type="signal peptide" evidence="7">
    <location>
        <begin position="1"/>
        <end position="25"/>
    </location>
</feature>
<evidence type="ECO:0000256" key="6">
    <source>
        <dbReference type="SAM" id="MobiDB-lite"/>
    </source>
</evidence>
<sequence>MVVAAVVGIVMVLALIIAIPLLVQSTKTDAHYEMMGTCRMICDPYSPKPSASAVEVMQELSAVPSPALVQGTKGVVGRPGRPGPRGPPGEPGPPGPRGPPGDRGDSGRPGYPRVISGTARTETGADIGSVIGDNAKIAFYVGLKNPHEGYEVLRFDDVVTNLGNHYDPTTGKFTCQVSGIYYFTYHVLMRGGDGTSMWADLCKNGQVRASAIAQDADQNYDYASNSVVLNLDSGDEIYVKLDGGKAHGGNNNKYSTFSGFLLYPD</sequence>
<dbReference type="PANTHER" id="PTHR22923:SF69">
    <property type="entry name" value="COMPLEMENT C1Q-LIKE PROTEIN 2"/>
    <property type="match status" value="1"/>
</dbReference>
<dbReference type="Pfam" id="PF00386">
    <property type="entry name" value="C1q"/>
    <property type="match status" value="1"/>
</dbReference>
<evidence type="ECO:0000313" key="10">
    <source>
        <dbReference type="Proteomes" id="UP000694546"/>
    </source>
</evidence>
<evidence type="ECO:0000259" key="8">
    <source>
        <dbReference type="PROSITE" id="PS50871"/>
    </source>
</evidence>
<dbReference type="PROSITE" id="PS50871">
    <property type="entry name" value="C1Q"/>
    <property type="match status" value="1"/>
</dbReference>
<accession>A0A8C5BQ25</accession>
<dbReference type="InterPro" id="IPR001073">
    <property type="entry name" value="C1q_dom"/>
</dbReference>
<dbReference type="Ensembl" id="ENSGMOT00000050613.1">
    <property type="protein sequence ID" value="ENSGMOP00000047340.1"/>
    <property type="gene ID" value="ENSGMOG00000031902.1"/>
</dbReference>
<keyword evidence="10" id="KW-1185">Reference proteome</keyword>
<dbReference type="AlphaFoldDB" id="A0A8C5BQ25"/>
<organism evidence="9 10">
    <name type="scientific">Gadus morhua</name>
    <name type="common">Atlantic cod</name>
    <dbReference type="NCBI Taxonomy" id="8049"/>
    <lineage>
        <taxon>Eukaryota</taxon>
        <taxon>Metazoa</taxon>
        <taxon>Chordata</taxon>
        <taxon>Craniata</taxon>
        <taxon>Vertebrata</taxon>
        <taxon>Euteleostomi</taxon>
        <taxon>Actinopterygii</taxon>
        <taxon>Neopterygii</taxon>
        <taxon>Teleostei</taxon>
        <taxon>Neoteleostei</taxon>
        <taxon>Acanthomorphata</taxon>
        <taxon>Zeiogadaria</taxon>
        <taxon>Gadariae</taxon>
        <taxon>Gadiformes</taxon>
        <taxon>Gadoidei</taxon>
        <taxon>Gadidae</taxon>
        <taxon>Gadus</taxon>
    </lineage>
</organism>
<dbReference type="OMA" id="GHYEMMG"/>
<dbReference type="FunFam" id="2.60.120.40:FF:000001">
    <property type="entry name" value="Complement C1q B chain"/>
    <property type="match status" value="1"/>
</dbReference>
<reference evidence="9" key="1">
    <citation type="submission" date="2025-08" db="UniProtKB">
        <authorList>
            <consortium name="Ensembl"/>
        </authorList>
    </citation>
    <scope>IDENTIFICATION</scope>
</reference>
<evidence type="ECO:0000256" key="4">
    <source>
        <dbReference type="ARBA" id="ARBA00022729"/>
    </source>
</evidence>
<evidence type="ECO:0000256" key="2">
    <source>
        <dbReference type="ARBA" id="ARBA00022525"/>
    </source>
</evidence>
<dbReference type="SMART" id="SM00110">
    <property type="entry name" value="C1Q"/>
    <property type="match status" value="1"/>
</dbReference>
<dbReference type="PANTHER" id="PTHR22923">
    <property type="entry name" value="CEREBELLIN-RELATED"/>
    <property type="match status" value="1"/>
</dbReference>
<proteinExistence type="predicted"/>
<dbReference type="Gene3D" id="2.60.120.40">
    <property type="match status" value="1"/>
</dbReference>
<keyword evidence="5" id="KW-0176">Collagen</keyword>
<comment type="subcellular location">
    <subcellularLocation>
        <location evidence="1">Secreted</location>
        <location evidence="1">Extracellular space</location>
        <location evidence="1">Extracellular matrix</location>
    </subcellularLocation>
</comment>
<feature type="region of interest" description="Disordered" evidence="6">
    <location>
        <begin position="68"/>
        <end position="119"/>
    </location>
</feature>
<reference evidence="9" key="2">
    <citation type="submission" date="2025-09" db="UniProtKB">
        <authorList>
            <consortium name="Ensembl"/>
        </authorList>
    </citation>
    <scope>IDENTIFICATION</scope>
</reference>
<name>A0A8C5BQ25_GADMO</name>
<evidence type="ECO:0000256" key="1">
    <source>
        <dbReference type="ARBA" id="ARBA00004498"/>
    </source>
</evidence>
<dbReference type="InterPro" id="IPR050822">
    <property type="entry name" value="Cerebellin_Synaptic_Org"/>
</dbReference>
<feature type="chain" id="PRO_5034598424" evidence="7">
    <location>
        <begin position="26"/>
        <end position="265"/>
    </location>
</feature>
<dbReference type="GO" id="GO:0005581">
    <property type="term" value="C:collagen trimer"/>
    <property type="evidence" value="ECO:0007669"/>
    <property type="project" value="UniProtKB-KW"/>
</dbReference>
<evidence type="ECO:0000313" key="9">
    <source>
        <dbReference type="Ensembl" id="ENSGMOP00000047340.1"/>
    </source>
</evidence>
<keyword evidence="4 7" id="KW-0732">Signal</keyword>
<keyword evidence="3" id="KW-0272">Extracellular matrix</keyword>
<evidence type="ECO:0000256" key="3">
    <source>
        <dbReference type="ARBA" id="ARBA00022530"/>
    </source>
</evidence>
<evidence type="ECO:0000256" key="7">
    <source>
        <dbReference type="SAM" id="SignalP"/>
    </source>
</evidence>
<dbReference type="SUPFAM" id="SSF49842">
    <property type="entry name" value="TNF-like"/>
    <property type="match status" value="1"/>
</dbReference>
<dbReference type="InterPro" id="IPR008983">
    <property type="entry name" value="Tumour_necrosis_fac-like_dom"/>
</dbReference>